<proteinExistence type="predicted"/>
<dbReference type="KEGG" id="flt:Sv326_0577"/>
<evidence type="ECO:0000256" key="1">
    <source>
        <dbReference type="SAM" id="Phobius"/>
    </source>
</evidence>
<dbReference type="Proteomes" id="UP000510821">
    <property type="component" value="Chromosome"/>
</dbReference>
<name>A0A7D5XHF0_FERL1</name>
<keyword evidence="1" id="KW-0812">Transmembrane</keyword>
<reference evidence="3" key="1">
    <citation type="submission" date="2020-07" db="EMBL/GenBank/DDBJ databases">
        <title>Metabolic diversity and evolutionary history of the archaeal phylum ###Micrarchaeota### uncovered from a freshwater lake metagenome.</title>
        <authorList>
            <person name="Kadnikov V.V."/>
            <person name="Savvichev A.S."/>
            <person name="Mardanov A.V."/>
            <person name="Beletsky A.V."/>
            <person name="Chupakov A.V."/>
            <person name="Kokryatskaya N.M."/>
            <person name="Pimenov N.V."/>
            <person name="Ravin N.V."/>
        </authorList>
    </citation>
    <scope>NUCLEOTIDE SEQUENCE [LARGE SCALE GENOMIC DNA]</scope>
</reference>
<gene>
    <name evidence="2" type="ORF">Sv326_0577</name>
</gene>
<feature type="transmembrane region" description="Helical" evidence="1">
    <location>
        <begin position="24"/>
        <end position="43"/>
    </location>
</feature>
<feature type="transmembrane region" description="Helical" evidence="1">
    <location>
        <begin position="49"/>
        <end position="70"/>
    </location>
</feature>
<organism evidence="2 3">
    <name type="scientific">Fermentimicrarchaeum limneticum</name>
    <dbReference type="NCBI Taxonomy" id="2795018"/>
    <lineage>
        <taxon>Archaea</taxon>
        <taxon>Candidatus Micrarchaeota</taxon>
        <taxon>Candidatus Fermentimicrarchaeales</taxon>
        <taxon>Candidatus Fermentimicrarchaeaceae</taxon>
        <taxon>Candidatus Fermentimicrarchaeum</taxon>
    </lineage>
</organism>
<keyword evidence="1" id="KW-0472">Membrane</keyword>
<sequence length="101" mass="11048">MNINISSFTYTNMARRKEKKKTELDLRFVLIGVVSGMFAMFGMMCIPCIVAANPSIALFLTVLGAISILLAKNSWLFILVGVILLAVGITFQFLAGRNKCG</sequence>
<evidence type="ECO:0000313" key="3">
    <source>
        <dbReference type="Proteomes" id="UP000510821"/>
    </source>
</evidence>
<evidence type="ECO:0000313" key="2">
    <source>
        <dbReference type="EMBL" id="QLJ52752.1"/>
    </source>
</evidence>
<feature type="transmembrane region" description="Helical" evidence="1">
    <location>
        <begin position="75"/>
        <end position="95"/>
    </location>
</feature>
<accession>A0A7D5XHF0</accession>
<keyword evidence="1" id="KW-1133">Transmembrane helix</keyword>
<dbReference type="EMBL" id="CP058998">
    <property type="protein sequence ID" value="QLJ52752.1"/>
    <property type="molecule type" value="Genomic_DNA"/>
</dbReference>
<protein>
    <submittedName>
        <fullName evidence="2">Uncharacterized protein</fullName>
    </submittedName>
</protein>
<dbReference type="AlphaFoldDB" id="A0A7D5XHF0"/>